<comment type="function">
    <text evidence="6">Putative transcription activator involved in regulating light control of development.</text>
</comment>
<name>A0A6P5TSX4_PRUAV</name>
<sequence length="236" mass="26556">MKGLVHDKDADKAYCSCKGFEFWGILCRHILAFLRMKQVEHLPDNYIVKRWLQSAKCGVVYDKNDKEVKDCVDGLVLVKRSKLGKVAGELIDSALLCDEGFELLENSFDDIRGKLTRLLSSRARVEEEPNGEVGTSSSQVRMKDPLRVKAKGRARRVKGQKEKATKGHKRRCSECRKTDHDRRSCPKLVSGSSSSDAEVGAAVDENLQPSRSTQDREPTMTESFLQEFDFIYGPGV</sequence>
<dbReference type="InterPro" id="IPR007527">
    <property type="entry name" value="Znf_SWIM"/>
</dbReference>
<evidence type="ECO:0000256" key="1">
    <source>
        <dbReference type="ARBA" id="ARBA00005889"/>
    </source>
</evidence>
<dbReference type="PANTHER" id="PTHR31669:SF302">
    <property type="entry name" value="PROTEIN FAR1-RELATED SEQUENCE"/>
    <property type="match status" value="1"/>
</dbReference>
<comment type="similarity">
    <text evidence="1 6">Belongs to the FHY3/FAR1 family.</text>
</comment>
<evidence type="ECO:0000313" key="10">
    <source>
        <dbReference type="RefSeq" id="XP_021829969.1"/>
    </source>
</evidence>
<keyword evidence="9" id="KW-1185">Reference proteome</keyword>
<feature type="region of interest" description="Disordered" evidence="7">
    <location>
        <begin position="152"/>
        <end position="224"/>
    </location>
</feature>
<keyword evidence="4 6" id="KW-0862">Zinc</keyword>
<gene>
    <name evidence="10" type="primary">LOC110770191</name>
</gene>
<organism evidence="9 10">
    <name type="scientific">Prunus avium</name>
    <name type="common">Cherry</name>
    <name type="synonym">Cerasus avium</name>
    <dbReference type="NCBI Taxonomy" id="42229"/>
    <lineage>
        <taxon>Eukaryota</taxon>
        <taxon>Viridiplantae</taxon>
        <taxon>Streptophyta</taxon>
        <taxon>Embryophyta</taxon>
        <taxon>Tracheophyta</taxon>
        <taxon>Spermatophyta</taxon>
        <taxon>Magnoliopsida</taxon>
        <taxon>eudicotyledons</taxon>
        <taxon>Gunneridae</taxon>
        <taxon>Pentapetalae</taxon>
        <taxon>rosids</taxon>
        <taxon>fabids</taxon>
        <taxon>Rosales</taxon>
        <taxon>Rosaceae</taxon>
        <taxon>Amygdaloideae</taxon>
        <taxon>Amygdaleae</taxon>
        <taxon>Prunus</taxon>
    </lineage>
</organism>
<feature type="region of interest" description="Disordered" evidence="7">
    <location>
        <begin position="124"/>
        <end position="143"/>
    </location>
</feature>
<dbReference type="Pfam" id="PF04434">
    <property type="entry name" value="SWIM"/>
    <property type="match status" value="1"/>
</dbReference>
<evidence type="ECO:0000256" key="3">
    <source>
        <dbReference type="ARBA" id="ARBA00022771"/>
    </source>
</evidence>
<feature type="domain" description="SWIM-type" evidence="8">
    <location>
        <begin position="1"/>
        <end position="38"/>
    </location>
</feature>
<feature type="compositionally biased region" description="Basic and acidic residues" evidence="7">
    <location>
        <begin position="172"/>
        <end position="184"/>
    </location>
</feature>
<keyword evidence="3 5" id="KW-0863">Zinc-finger</keyword>
<evidence type="ECO:0000256" key="5">
    <source>
        <dbReference type="PROSITE-ProRule" id="PRU00325"/>
    </source>
</evidence>
<evidence type="ECO:0000256" key="7">
    <source>
        <dbReference type="SAM" id="MobiDB-lite"/>
    </source>
</evidence>
<dbReference type="KEGG" id="pavi:110770191"/>
<dbReference type="GO" id="GO:0006355">
    <property type="term" value="P:regulation of DNA-templated transcription"/>
    <property type="evidence" value="ECO:0007669"/>
    <property type="project" value="UniProtKB-UniRule"/>
</dbReference>
<dbReference type="PANTHER" id="PTHR31669">
    <property type="entry name" value="PROTEIN FAR1-RELATED SEQUENCE 10-RELATED"/>
    <property type="match status" value="1"/>
</dbReference>
<accession>A0A6P5TSX4</accession>
<evidence type="ECO:0000256" key="6">
    <source>
        <dbReference type="RuleBase" id="RU367018"/>
    </source>
</evidence>
<evidence type="ECO:0000313" key="9">
    <source>
        <dbReference type="Proteomes" id="UP000515124"/>
    </source>
</evidence>
<dbReference type="Proteomes" id="UP000515124">
    <property type="component" value="Unplaced"/>
</dbReference>
<dbReference type="PROSITE" id="PS50966">
    <property type="entry name" value="ZF_SWIM"/>
    <property type="match status" value="1"/>
</dbReference>
<proteinExistence type="inferred from homology"/>
<evidence type="ECO:0000256" key="4">
    <source>
        <dbReference type="ARBA" id="ARBA00022833"/>
    </source>
</evidence>
<reference evidence="10" key="1">
    <citation type="submission" date="2025-08" db="UniProtKB">
        <authorList>
            <consortium name="RefSeq"/>
        </authorList>
    </citation>
    <scope>IDENTIFICATION</scope>
</reference>
<dbReference type="RefSeq" id="XP_021829969.1">
    <property type="nucleotide sequence ID" value="XM_021974277.1"/>
</dbReference>
<comment type="subcellular location">
    <subcellularLocation>
        <location evidence="6">Nucleus</location>
    </subcellularLocation>
</comment>
<keyword evidence="2 6" id="KW-0479">Metal-binding</keyword>
<keyword evidence="6" id="KW-0539">Nucleus</keyword>
<dbReference type="GO" id="GO:0008270">
    <property type="term" value="F:zinc ion binding"/>
    <property type="evidence" value="ECO:0007669"/>
    <property type="project" value="UniProtKB-UniRule"/>
</dbReference>
<dbReference type="InterPro" id="IPR031052">
    <property type="entry name" value="FHY3/FAR1"/>
</dbReference>
<evidence type="ECO:0000259" key="8">
    <source>
        <dbReference type="PROSITE" id="PS50966"/>
    </source>
</evidence>
<dbReference type="AlphaFoldDB" id="A0A6P5TSX4"/>
<dbReference type="GO" id="GO:0005634">
    <property type="term" value="C:nucleus"/>
    <property type="evidence" value="ECO:0007669"/>
    <property type="project" value="UniProtKB-SubCell"/>
</dbReference>
<evidence type="ECO:0000256" key="2">
    <source>
        <dbReference type="ARBA" id="ARBA00022723"/>
    </source>
</evidence>
<dbReference type="SMART" id="SM00575">
    <property type="entry name" value="ZnF_PMZ"/>
    <property type="match status" value="1"/>
</dbReference>
<dbReference type="GeneID" id="110770191"/>
<dbReference type="InterPro" id="IPR006564">
    <property type="entry name" value="Znf_PMZ"/>
</dbReference>
<protein>
    <recommendedName>
        <fullName evidence="6">Protein FAR1-RELATED SEQUENCE</fullName>
    </recommendedName>
</protein>